<evidence type="ECO:0000313" key="2">
    <source>
        <dbReference type="Proteomes" id="UP000827976"/>
    </source>
</evidence>
<dbReference type="Proteomes" id="UP000827976">
    <property type="component" value="Chromosome 1"/>
</dbReference>
<gene>
    <name evidence="1" type="ORF">IHE45_01G034900</name>
</gene>
<protein>
    <submittedName>
        <fullName evidence="1">Shugoshin C-terminal protein</fullName>
    </submittedName>
</protein>
<sequence length="350" mass="38968">MEDGSVLEAETKININVGVVGGNPKRGRNRKNKDQVGRTTRRKQLSDITNTVDSVRRGRFDGGGEENAKALSCSSSSDHVAHLLKENAALLKVIGDKDKVIEMNGIELQKLRVSLQKASLQNAHLAQTNSMMLAVHELNFSKERLRALQHEMGCTMAALKSKTVELEEEKLAKKQCLTISTKEEKLTKKQCSMMNTEEEKPTKMQCPIMSIASIVEANTKCANTTDVAPTVANKEARNTSRKCPLEGKSLTSTAMIQQAAGKEKDDWRSSDLESEQCEPTENSFVMKDVVLDSSAISSEKEQNNKNISQPLYENQEIRRTSVGRPMRKAAKKVSSYKEIPLNIKMRREDN</sequence>
<organism evidence="1 2">
    <name type="scientific">Dioscorea alata</name>
    <name type="common">Purple yam</name>
    <dbReference type="NCBI Taxonomy" id="55571"/>
    <lineage>
        <taxon>Eukaryota</taxon>
        <taxon>Viridiplantae</taxon>
        <taxon>Streptophyta</taxon>
        <taxon>Embryophyta</taxon>
        <taxon>Tracheophyta</taxon>
        <taxon>Spermatophyta</taxon>
        <taxon>Magnoliopsida</taxon>
        <taxon>Liliopsida</taxon>
        <taxon>Dioscoreales</taxon>
        <taxon>Dioscoreaceae</taxon>
        <taxon>Dioscorea</taxon>
    </lineage>
</organism>
<name>A0ACB7WT26_DIOAL</name>
<dbReference type="EMBL" id="CM037011">
    <property type="protein sequence ID" value="KAH7691978.1"/>
    <property type="molecule type" value="Genomic_DNA"/>
</dbReference>
<keyword evidence="2" id="KW-1185">Reference proteome</keyword>
<evidence type="ECO:0000313" key="1">
    <source>
        <dbReference type="EMBL" id="KAH7691978.1"/>
    </source>
</evidence>
<comment type="caution">
    <text evidence="1">The sequence shown here is derived from an EMBL/GenBank/DDBJ whole genome shotgun (WGS) entry which is preliminary data.</text>
</comment>
<accession>A0ACB7WT26</accession>
<proteinExistence type="predicted"/>
<reference evidence="2" key="1">
    <citation type="journal article" date="2022" name="Nat. Commun.">
        <title>Chromosome evolution and the genetic basis of agronomically important traits in greater yam.</title>
        <authorList>
            <person name="Bredeson J.V."/>
            <person name="Lyons J.B."/>
            <person name="Oniyinde I.O."/>
            <person name="Okereke N.R."/>
            <person name="Kolade O."/>
            <person name="Nnabue I."/>
            <person name="Nwadili C.O."/>
            <person name="Hribova E."/>
            <person name="Parker M."/>
            <person name="Nwogha J."/>
            <person name="Shu S."/>
            <person name="Carlson J."/>
            <person name="Kariba R."/>
            <person name="Muthemba S."/>
            <person name="Knop K."/>
            <person name="Barton G.J."/>
            <person name="Sherwood A.V."/>
            <person name="Lopez-Montes A."/>
            <person name="Asiedu R."/>
            <person name="Jamnadass R."/>
            <person name="Muchugi A."/>
            <person name="Goodstein D."/>
            <person name="Egesi C.N."/>
            <person name="Featherston J."/>
            <person name="Asfaw A."/>
            <person name="Simpson G.G."/>
            <person name="Dolezel J."/>
            <person name="Hendre P.S."/>
            <person name="Van Deynze A."/>
            <person name="Kumar P.L."/>
            <person name="Obidiegwu J.E."/>
            <person name="Bhattacharjee R."/>
            <person name="Rokhsar D.S."/>
        </authorList>
    </citation>
    <scope>NUCLEOTIDE SEQUENCE [LARGE SCALE GENOMIC DNA]</scope>
    <source>
        <strain evidence="2">cv. TDa95/00328</strain>
    </source>
</reference>